<dbReference type="PROSITE" id="PS50977">
    <property type="entry name" value="HTH_TETR_2"/>
    <property type="match status" value="1"/>
</dbReference>
<accession>A0ABS6AYW9</accession>
<evidence type="ECO:0000313" key="5">
    <source>
        <dbReference type="Proteomes" id="UP000733379"/>
    </source>
</evidence>
<comment type="caution">
    <text evidence="4">The sequence shown here is derived from an EMBL/GenBank/DDBJ whole genome shotgun (WGS) entry which is preliminary data.</text>
</comment>
<evidence type="ECO:0000313" key="4">
    <source>
        <dbReference type="EMBL" id="MBU3063243.1"/>
    </source>
</evidence>
<dbReference type="PANTHER" id="PTHR30055:SF226">
    <property type="entry name" value="HTH-TYPE TRANSCRIPTIONAL REGULATOR PKSA"/>
    <property type="match status" value="1"/>
</dbReference>
<dbReference type="Gene3D" id="1.10.357.10">
    <property type="entry name" value="Tetracycline Repressor, domain 2"/>
    <property type="match status" value="1"/>
</dbReference>
<organism evidence="4 5">
    <name type="scientific">Nocardia albiluteola</name>
    <dbReference type="NCBI Taxonomy" id="2842303"/>
    <lineage>
        <taxon>Bacteria</taxon>
        <taxon>Bacillati</taxon>
        <taxon>Actinomycetota</taxon>
        <taxon>Actinomycetes</taxon>
        <taxon>Mycobacteriales</taxon>
        <taxon>Nocardiaceae</taxon>
        <taxon>Nocardia</taxon>
    </lineage>
</organism>
<protein>
    <submittedName>
        <fullName evidence="4">TetR/AcrR family transcriptional regulator helix-turn-helix transcriptional regulator</fullName>
    </submittedName>
</protein>
<feature type="DNA-binding region" description="H-T-H motif" evidence="2">
    <location>
        <begin position="18"/>
        <end position="37"/>
    </location>
</feature>
<gene>
    <name evidence="4" type="ORF">KO481_17115</name>
</gene>
<dbReference type="InterPro" id="IPR009057">
    <property type="entry name" value="Homeodomain-like_sf"/>
</dbReference>
<name>A0ABS6AYW9_9NOCA</name>
<evidence type="ECO:0000259" key="3">
    <source>
        <dbReference type="PROSITE" id="PS50977"/>
    </source>
</evidence>
<reference evidence="4 5" key="1">
    <citation type="submission" date="2021-06" db="EMBL/GenBank/DDBJ databases">
        <title>Actinomycetes sequencing.</title>
        <authorList>
            <person name="Shan Q."/>
        </authorList>
    </citation>
    <scope>NUCLEOTIDE SEQUENCE [LARGE SCALE GENOMIC DNA]</scope>
    <source>
        <strain evidence="4 5">NEAU-G5</strain>
    </source>
</reference>
<dbReference type="EMBL" id="JAHKNI010000005">
    <property type="protein sequence ID" value="MBU3063243.1"/>
    <property type="molecule type" value="Genomic_DNA"/>
</dbReference>
<evidence type="ECO:0000256" key="2">
    <source>
        <dbReference type="PROSITE-ProRule" id="PRU00335"/>
    </source>
</evidence>
<proteinExistence type="predicted"/>
<dbReference type="InterPro" id="IPR050109">
    <property type="entry name" value="HTH-type_TetR-like_transc_reg"/>
</dbReference>
<feature type="domain" description="HTH tetR-type" evidence="3">
    <location>
        <begin position="1"/>
        <end position="55"/>
    </location>
</feature>
<dbReference type="SUPFAM" id="SSF46689">
    <property type="entry name" value="Homeodomain-like"/>
    <property type="match status" value="1"/>
</dbReference>
<keyword evidence="1 2" id="KW-0238">DNA-binding</keyword>
<keyword evidence="5" id="KW-1185">Reference proteome</keyword>
<dbReference type="PANTHER" id="PTHR30055">
    <property type="entry name" value="HTH-TYPE TRANSCRIPTIONAL REGULATOR RUTR"/>
    <property type="match status" value="1"/>
</dbReference>
<dbReference type="InterPro" id="IPR001647">
    <property type="entry name" value="HTH_TetR"/>
</dbReference>
<dbReference type="Proteomes" id="UP000733379">
    <property type="component" value="Unassembled WGS sequence"/>
</dbReference>
<evidence type="ECO:0000256" key="1">
    <source>
        <dbReference type="ARBA" id="ARBA00023125"/>
    </source>
</evidence>
<dbReference type="Pfam" id="PF00440">
    <property type="entry name" value="TetR_N"/>
    <property type="match status" value="1"/>
</dbReference>
<sequence>MYYATIQSLVVNGYAATTTRGVAELAGLSQGAQQHHFRSKADLVKAATIRLADLFAETFRSDLPTDGAEHDRVMRLVDLMWTGVNLPTNWAMLEFIGAARTDPEIAEAVADLARHLDTVLYGMVAEIAPAVATAPAVRDWLRISLASMCSVVALGAVPGCESLTPSWDYLRTSILSELDRLTSGPANRPPSRV</sequence>